<proteinExistence type="predicted"/>
<protein>
    <recommendedName>
        <fullName evidence="3">BetI-type transcriptional repressor C-terminal domain-containing protein</fullName>
    </recommendedName>
</protein>
<dbReference type="SUPFAM" id="SSF48498">
    <property type="entry name" value="Tetracyclin repressor-like, C-terminal domain"/>
    <property type="match status" value="1"/>
</dbReference>
<dbReference type="Proteomes" id="UP001596011">
    <property type="component" value="Unassembled WGS sequence"/>
</dbReference>
<accession>A0ABV9HIP3</accession>
<gene>
    <name evidence="1" type="ORF">ACFO6V_17905</name>
</gene>
<evidence type="ECO:0000313" key="1">
    <source>
        <dbReference type="EMBL" id="MFC4630128.1"/>
    </source>
</evidence>
<evidence type="ECO:0000313" key="2">
    <source>
        <dbReference type="Proteomes" id="UP001596011"/>
    </source>
</evidence>
<dbReference type="Gene3D" id="1.10.357.10">
    <property type="entry name" value="Tetracycline Repressor, domain 2"/>
    <property type="match status" value="1"/>
</dbReference>
<comment type="caution">
    <text evidence="1">The sequence shown here is derived from an EMBL/GenBank/DDBJ whole genome shotgun (WGS) entry which is preliminary data.</text>
</comment>
<dbReference type="RefSeq" id="WP_377137532.1">
    <property type="nucleotide sequence ID" value="NZ_JBHSFI010000005.1"/>
</dbReference>
<keyword evidence="2" id="KW-1185">Reference proteome</keyword>
<evidence type="ECO:0008006" key="3">
    <source>
        <dbReference type="Google" id="ProtNLM"/>
    </source>
</evidence>
<dbReference type="EMBL" id="JBHSFI010000005">
    <property type="protein sequence ID" value="MFC4630128.1"/>
    <property type="molecule type" value="Genomic_DNA"/>
</dbReference>
<name>A0ABV9HIP3_9MICO</name>
<organism evidence="1 2">
    <name type="scientific">Promicromonospora alba</name>
    <dbReference type="NCBI Taxonomy" id="1616110"/>
    <lineage>
        <taxon>Bacteria</taxon>
        <taxon>Bacillati</taxon>
        <taxon>Actinomycetota</taxon>
        <taxon>Actinomycetes</taxon>
        <taxon>Micrococcales</taxon>
        <taxon>Promicromonosporaceae</taxon>
        <taxon>Promicromonospora</taxon>
    </lineage>
</organism>
<sequence length="87" mass="10152">MIAEAVEPDHPAHDWAQQRLDSLTEELKTELVKERDRGRLRDGLDIDSTAQQIAAMVRGLQLHWLYRRRLPTDRFLSDFIDLIRADG</sequence>
<dbReference type="InterPro" id="IPR036271">
    <property type="entry name" value="Tet_transcr_reg_TetR-rel_C_sf"/>
</dbReference>
<reference evidence="2" key="1">
    <citation type="journal article" date="2019" name="Int. J. Syst. Evol. Microbiol.">
        <title>The Global Catalogue of Microorganisms (GCM) 10K type strain sequencing project: providing services to taxonomists for standard genome sequencing and annotation.</title>
        <authorList>
            <consortium name="The Broad Institute Genomics Platform"/>
            <consortium name="The Broad Institute Genome Sequencing Center for Infectious Disease"/>
            <person name="Wu L."/>
            <person name="Ma J."/>
        </authorList>
    </citation>
    <scope>NUCLEOTIDE SEQUENCE [LARGE SCALE GENOMIC DNA]</scope>
    <source>
        <strain evidence="2">CCUG 42722</strain>
    </source>
</reference>